<dbReference type="InterPro" id="IPR036490">
    <property type="entry name" value="ThsB_TIR-like_sf"/>
</dbReference>
<sequence>MRTYNIFISHSWNYSNQYQRLTELLKQAPYFQHKDYSIPKDDPVHNASLDRELEEAIENKMNFCSVIIVLAGVYADPSYSKWIAKEVRIAQKQSKPILAIEYWGSERTSQFVKENADKIVRWNGSSIVSAIKELYDK</sequence>
<dbReference type="SUPFAM" id="SSF52206">
    <property type="entry name" value="Hypothetical protein MTH538"/>
    <property type="match status" value="1"/>
</dbReference>
<protein>
    <submittedName>
        <fullName evidence="2">Molecular chaperone Tir</fullName>
    </submittedName>
</protein>
<comment type="caution">
    <text evidence="2">The sequence shown here is derived from an EMBL/GenBank/DDBJ whole genome shotgun (WGS) entry which is preliminary data.</text>
</comment>
<proteinExistence type="predicted"/>
<dbReference type="EMBL" id="VXOY01000010">
    <property type="protein sequence ID" value="MYE38130.1"/>
    <property type="molecule type" value="Genomic_DNA"/>
</dbReference>
<evidence type="ECO:0000313" key="3">
    <source>
        <dbReference type="Proteomes" id="UP000449092"/>
    </source>
</evidence>
<name>A0A845D8S8_9BACT</name>
<accession>A0A845D8S8</accession>
<dbReference type="Gene3D" id="3.40.50.9200">
    <property type="entry name" value="Hypothetical protein MTH538"/>
    <property type="match status" value="1"/>
</dbReference>
<organism evidence="2 3">
    <name type="scientific">Candidatus Spechtbacteria bacterium SB0662_bin_43</name>
    <dbReference type="NCBI Taxonomy" id="2604897"/>
    <lineage>
        <taxon>Bacteria</taxon>
        <taxon>Candidatus Spechtiibacteriota</taxon>
    </lineage>
</organism>
<dbReference type="PROSITE" id="PS50104">
    <property type="entry name" value="TIR"/>
    <property type="match status" value="1"/>
</dbReference>
<dbReference type="Proteomes" id="UP000449092">
    <property type="component" value="Unassembled WGS sequence"/>
</dbReference>
<dbReference type="AlphaFoldDB" id="A0A845D8S8"/>
<dbReference type="InterPro" id="IPR015032">
    <property type="entry name" value="ThsB__TIR-like_domain"/>
</dbReference>
<reference evidence="2 3" key="1">
    <citation type="submission" date="2019-09" db="EMBL/GenBank/DDBJ databases">
        <title>Characterisation of the sponge microbiome using genome-centric metagenomics.</title>
        <authorList>
            <person name="Engelberts J.P."/>
            <person name="Robbins S.J."/>
            <person name="De Goeij J.M."/>
            <person name="Aranda M."/>
            <person name="Bell S.C."/>
            <person name="Webster N.S."/>
        </authorList>
    </citation>
    <scope>NUCLEOTIDE SEQUENCE [LARGE SCALE GENOMIC DNA]</scope>
    <source>
        <strain evidence="2">SB0662_bin_43</strain>
    </source>
</reference>
<gene>
    <name evidence="2" type="ORF">F4X82_01245</name>
</gene>
<dbReference type="InterPro" id="IPR000157">
    <property type="entry name" value="TIR_dom"/>
</dbReference>
<evidence type="ECO:0000313" key="2">
    <source>
        <dbReference type="EMBL" id="MYE38130.1"/>
    </source>
</evidence>
<dbReference type="GO" id="GO:0007165">
    <property type="term" value="P:signal transduction"/>
    <property type="evidence" value="ECO:0007669"/>
    <property type="project" value="InterPro"/>
</dbReference>
<feature type="domain" description="TIR" evidence="1">
    <location>
        <begin position="2"/>
        <end position="137"/>
    </location>
</feature>
<dbReference type="Pfam" id="PF08937">
    <property type="entry name" value="ThsB_TIR"/>
    <property type="match status" value="1"/>
</dbReference>
<evidence type="ECO:0000259" key="1">
    <source>
        <dbReference type="PROSITE" id="PS50104"/>
    </source>
</evidence>